<evidence type="ECO:0000256" key="6">
    <source>
        <dbReference type="ARBA" id="ARBA00022777"/>
    </source>
</evidence>
<evidence type="ECO:0000256" key="7">
    <source>
        <dbReference type="ARBA" id="ARBA00022840"/>
    </source>
</evidence>
<organism evidence="8 9">
    <name type="scientific">Rhizobium mesoamericanum STM3625</name>
    <dbReference type="NCBI Taxonomy" id="1211777"/>
    <lineage>
        <taxon>Bacteria</taxon>
        <taxon>Pseudomonadati</taxon>
        <taxon>Pseudomonadota</taxon>
        <taxon>Alphaproteobacteria</taxon>
        <taxon>Hyphomicrobiales</taxon>
        <taxon>Rhizobiaceae</taxon>
        <taxon>Rhizobium/Agrobacterium group</taxon>
        <taxon>Rhizobium</taxon>
    </lineage>
</organism>
<evidence type="ECO:0000256" key="4">
    <source>
        <dbReference type="ARBA" id="ARBA00022679"/>
    </source>
</evidence>
<dbReference type="HOGENOM" id="CLU_2755116_0_0_5"/>
<dbReference type="STRING" id="1211777.BN77_p10086"/>
<dbReference type="eggNOG" id="COG3920">
    <property type="taxonomic scope" value="Bacteria"/>
</dbReference>
<keyword evidence="9" id="KW-1185">Reference proteome</keyword>
<dbReference type="PANTHER" id="PTHR41523:SF8">
    <property type="entry name" value="ETHYLENE RESPONSE SENSOR PROTEIN"/>
    <property type="match status" value="1"/>
</dbReference>
<gene>
    <name evidence="8" type="ORF">BN77_p10086</name>
</gene>
<evidence type="ECO:0000313" key="8">
    <source>
        <dbReference type="EMBL" id="CCM78131.1"/>
    </source>
</evidence>
<accession>K0PNN0</accession>
<evidence type="ECO:0000313" key="9">
    <source>
        <dbReference type="Proteomes" id="UP000009319"/>
    </source>
</evidence>
<evidence type="ECO:0000256" key="1">
    <source>
        <dbReference type="ARBA" id="ARBA00000085"/>
    </source>
</evidence>
<evidence type="ECO:0000256" key="2">
    <source>
        <dbReference type="ARBA" id="ARBA00012438"/>
    </source>
</evidence>
<keyword evidence="4" id="KW-0808">Transferase</keyword>
<keyword evidence="7" id="KW-0067">ATP-binding</keyword>
<dbReference type="Proteomes" id="UP000009319">
    <property type="component" value="Unassembled WGS sequence"/>
</dbReference>
<dbReference type="GO" id="GO:0005524">
    <property type="term" value="F:ATP binding"/>
    <property type="evidence" value="ECO:0007669"/>
    <property type="project" value="UniProtKB-KW"/>
</dbReference>
<proteinExistence type="predicted"/>
<comment type="caution">
    <text evidence="8">The sequence shown here is derived from an EMBL/GenBank/DDBJ whole genome shotgun (WGS) entry which is preliminary data.</text>
</comment>
<keyword evidence="6" id="KW-0418">Kinase</keyword>
<comment type="catalytic activity">
    <reaction evidence="1">
        <text>ATP + protein L-histidine = ADP + protein N-phospho-L-histidine.</text>
        <dbReference type="EC" id="2.7.13.3"/>
    </reaction>
</comment>
<sequence>MSLAMVAHDLGTNAFKHGFLSVDGGRVNVGWTLDDRMLQLTWIEKGGPRVTEPKPLAMGPNCFMAKLNIA</sequence>
<dbReference type="GO" id="GO:0004673">
    <property type="term" value="F:protein histidine kinase activity"/>
    <property type="evidence" value="ECO:0007669"/>
    <property type="project" value="UniProtKB-EC"/>
</dbReference>
<protein>
    <recommendedName>
        <fullName evidence="2">histidine kinase</fullName>
        <ecNumber evidence="2">2.7.13.3</ecNumber>
    </recommendedName>
</protein>
<dbReference type="PANTHER" id="PTHR41523">
    <property type="entry name" value="TWO-COMPONENT SYSTEM SENSOR PROTEIN"/>
    <property type="match status" value="1"/>
</dbReference>
<reference evidence="8 9" key="1">
    <citation type="journal article" date="2013" name="Genome Announc.">
        <title>Draft Genome Sequence of Rhizobium mesoamericanum STM3625, a Nitrogen-Fixing Symbiont of Mimosa pudica Isolated in French Guiana (South America).</title>
        <authorList>
            <person name="Moulin L."/>
            <person name="Mornico D."/>
            <person name="Melkonian R."/>
            <person name="Klonowska A."/>
        </authorList>
    </citation>
    <scope>NUCLEOTIDE SEQUENCE [LARGE SCALE GENOMIC DNA]</scope>
    <source>
        <strain evidence="8 9">STM3625</strain>
    </source>
</reference>
<dbReference type="EC" id="2.7.13.3" evidence="2"/>
<dbReference type="EMBL" id="CANI01000035">
    <property type="protein sequence ID" value="CCM78131.1"/>
    <property type="molecule type" value="Genomic_DNA"/>
</dbReference>
<dbReference type="AlphaFoldDB" id="K0PNN0"/>
<name>K0PNN0_9HYPH</name>
<keyword evidence="3" id="KW-0597">Phosphoprotein</keyword>
<evidence type="ECO:0000256" key="5">
    <source>
        <dbReference type="ARBA" id="ARBA00022741"/>
    </source>
</evidence>
<keyword evidence="5" id="KW-0547">Nucleotide-binding</keyword>
<evidence type="ECO:0000256" key="3">
    <source>
        <dbReference type="ARBA" id="ARBA00022553"/>
    </source>
</evidence>